<dbReference type="Pfam" id="PF00459">
    <property type="entry name" value="Inositol_P"/>
    <property type="match status" value="1"/>
</dbReference>
<proteinExistence type="predicted"/>
<dbReference type="PANTHER" id="PTHR20854">
    <property type="entry name" value="INOSITOL MONOPHOSPHATASE"/>
    <property type="match status" value="1"/>
</dbReference>
<dbReference type="EMBL" id="CZKB01000011">
    <property type="protein sequence ID" value="CUR59715.1"/>
    <property type="molecule type" value="Genomic_DNA"/>
</dbReference>
<dbReference type="GO" id="GO:0007165">
    <property type="term" value="P:signal transduction"/>
    <property type="evidence" value="ECO:0007669"/>
    <property type="project" value="TreeGrafter"/>
</dbReference>
<protein>
    <submittedName>
        <fullName evidence="1">PE-PGRS family protein</fullName>
    </submittedName>
</protein>
<dbReference type="AlphaFoldDB" id="A0A2P2CCL5"/>
<dbReference type="InterPro" id="IPR000760">
    <property type="entry name" value="Inositol_monophosphatase-like"/>
</dbReference>
<dbReference type="PANTHER" id="PTHR20854:SF4">
    <property type="entry name" value="INOSITOL-1-MONOPHOSPHATASE-RELATED"/>
    <property type="match status" value="1"/>
</dbReference>
<accession>A0A2P2CCL5</accession>
<gene>
    <name evidence="1" type="ORF">NOCA1190056</name>
</gene>
<dbReference type="Gene3D" id="3.40.190.80">
    <property type="match status" value="1"/>
</dbReference>
<evidence type="ECO:0000313" key="1">
    <source>
        <dbReference type="EMBL" id="CUR59715.1"/>
    </source>
</evidence>
<dbReference type="PRINTS" id="PR00377">
    <property type="entry name" value="IMPHPHTASES"/>
</dbReference>
<organism evidence="1">
    <name type="scientific">metagenome</name>
    <dbReference type="NCBI Taxonomy" id="256318"/>
    <lineage>
        <taxon>unclassified sequences</taxon>
        <taxon>metagenomes</taxon>
    </lineage>
</organism>
<dbReference type="GO" id="GO:0008934">
    <property type="term" value="F:inositol monophosphate 1-phosphatase activity"/>
    <property type="evidence" value="ECO:0007669"/>
    <property type="project" value="TreeGrafter"/>
</dbReference>
<name>A0A2P2CCL5_9ZZZZ</name>
<reference evidence="1" key="1">
    <citation type="submission" date="2015-08" db="EMBL/GenBank/DDBJ databases">
        <authorList>
            <person name="Babu N.S."/>
            <person name="Beckwith C.J."/>
            <person name="Beseler K.G."/>
            <person name="Brison A."/>
            <person name="Carone J.V."/>
            <person name="Caskin T.P."/>
            <person name="Diamond M."/>
            <person name="Durham M.E."/>
            <person name="Foxe J.M."/>
            <person name="Go M."/>
            <person name="Henderson B.A."/>
            <person name="Jones I.B."/>
            <person name="McGettigan J.A."/>
            <person name="Micheletti S.J."/>
            <person name="Nasrallah M.E."/>
            <person name="Ortiz D."/>
            <person name="Piller C.R."/>
            <person name="Privatt S.R."/>
            <person name="Schneider S.L."/>
            <person name="Sharp S."/>
            <person name="Smith T.C."/>
            <person name="Stanton J.D."/>
            <person name="Ullery H.E."/>
            <person name="Wilson R.J."/>
            <person name="Serrano M.G."/>
            <person name="Buck G."/>
            <person name="Lee V."/>
            <person name="Wang Y."/>
            <person name="Carvalho R."/>
            <person name="Voegtly L."/>
            <person name="Shi R."/>
            <person name="Duckworth R."/>
            <person name="Johnson A."/>
            <person name="Loviza R."/>
            <person name="Walstead R."/>
            <person name="Shah Z."/>
            <person name="Kiflezghi M."/>
            <person name="Wade K."/>
            <person name="Ball S.L."/>
            <person name="Bradley K.W."/>
            <person name="Asai D.J."/>
            <person name="Bowman C.A."/>
            <person name="Russell D.A."/>
            <person name="Pope W.H."/>
            <person name="Jacobs-Sera D."/>
            <person name="Hendrix R.W."/>
            <person name="Hatfull G.F."/>
        </authorList>
    </citation>
    <scope>NUCLEOTIDE SEQUENCE</scope>
</reference>
<sequence>MTRSESDLDVAVRAARAGSDVLRRMYGSDLTRQAKTATDFATAADLEAEHAILDVIRTSRPDDGFVGEELGEVGASPSGRTWLVDPLCGTLNFAASTPLFSVNVALVEGRATTVAAVGHPPSGEVYWADPRDFGILGREHGAPANTLVNINADGPLDRPFVGAQLAADPEFRARFSPRVESTTLALAWVAGGRRLAYVSDGRLEGSVHFTAGIALCEAAPGCVVTDFDGAPVHTGPGLVAAADAGTHAHLLGLVARHRS</sequence>
<dbReference type="SUPFAM" id="SSF56655">
    <property type="entry name" value="Carbohydrate phosphatase"/>
    <property type="match status" value="1"/>
</dbReference>
<dbReference type="GO" id="GO:0006020">
    <property type="term" value="P:inositol metabolic process"/>
    <property type="evidence" value="ECO:0007669"/>
    <property type="project" value="TreeGrafter"/>
</dbReference>
<dbReference type="Gene3D" id="3.30.540.10">
    <property type="entry name" value="Fructose-1,6-Bisphosphatase, subunit A, domain 1"/>
    <property type="match status" value="1"/>
</dbReference>
<dbReference type="CDD" id="cd01637">
    <property type="entry name" value="IMPase_like"/>
    <property type="match status" value="1"/>
</dbReference>